<evidence type="ECO:0000256" key="4">
    <source>
        <dbReference type="ARBA" id="ARBA00023175"/>
    </source>
</evidence>
<dbReference type="Gene3D" id="2.60.200.20">
    <property type="match status" value="1"/>
</dbReference>
<dbReference type="PANTHER" id="PTHR47117">
    <property type="entry name" value="STAR-RELATED LIPID TRANSFER PROTEIN 9"/>
    <property type="match status" value="1"/>
</dbReference>
<keyword evidence="9" id="KW-1185">Reference proteome</keyword>
<dbReference type="InterPro" id="IPR027417">
    <property type="entry name" value="P-loop_NTPase"/>
</dbReference>
<organism evidence="8 9">
    <name type="scientific">Thraustotheca clavata</name>
    <dbReference type="NCBI Taxonomy" id="74557"/>
    <lineage>
        <taxon>Eukaryota</taxon>
        <taxon>Sar</taxon>
        <taxon>Stramenopiles</taxon>
        <taxon>Oomycota</taxon>
        <taxon>Saprolegniomycetes</taxon>
        <taxon>Saprolegniales</taxon>
        <taxon>Achlyaceae</taxon>
        <taxon>Thraustotheca</taxon>
    </lineage>
</organism>
<feature type="coiled-coil region" evidence="6">
    <location>
        <begin position="676"/>
        <end position="703"/>
    </location>
</feature>
<evidence type="ECO:0000259" key="7">
    <source>
        <dbReference type="PROSITE" id="PS50067"/>
    </source>
</evidence>
<dbReference type="InterPro" id="IPR008984">
    <property type="entry name" value="SMAD_FHA_dom_sf"/>
</dbReference>
<feature type="binding site" evidence="5">
    <location>
        <begin position="112"/>
        <end position="119"/>
    </location>
    <ligand>
        <name>ATP</name>
        <dbReference type="ChEBI" id="CHEBI:30616"/>
    </ligand>
</feature>
<dbReference type="InterPro" id="IPR036961">
    <property type="entry name" value="Kinesin_motor_dom_sf"/>
</dbReference>
<dbReference type="InterPro" id="IPR019821">
    <property type="entry name" value="Kinesin_motor_CS"/>
</dbReference>
<comment type="caution">
    <text evidence="8">The sequence shown here is derived from an EMBL/GenBank/DDBJ whole genome shotgun (WGS) entry which is preliminary data.</text>
</comment>
<evidence type="ECO:0000313" key="9">
    <source>
        <dbReference type="Proteomes" id="UP000243217"/>
    </source>
</evidence>
<feature type="domain" description="Kinesin motor" evidence="7">
    <location>
        <begin position="11"/>
        <end position="360"/>
    </location>
</feature>
<dbReference type="SMART" id="SM00129">
    <property type="entry name" value="KISc"/>
    <property type="match status" value="1"/>
</dbReference>
<reference evidence="8 9" key="1">
    <citation type="journal article" date="2014" name="Genome Biol. Evol.">
        <title>The secreted proteins of Achlya hypogyna and Thraustotheca clavata identify the ancestral oomycete secretome and reveal gene acquisitions by horizontal gene transfer.</title>
        <authorList>
            <person name="Misner I."/>
            <person name="Blouin N."/>
            <person name="Leonard G."/>
            <person name="Richards T.A."/>
            <person name="Lane C.E."/>
        </authorList>
    </citation>
    <scope>NUCLEOTIDE SEQUENCE [LARGE SCALE GENOMIC DNA]</scope>
    <source>
        <strain evidence="8 9">ATCC 34112</strain>
    </source>
</reference>
<evidence type="ECO:0000256" key="1">
    <source>
        <dbReference type="ARBA" id="ARBA00022741"/>
    </source>
</evidence>
<dbReference type="PROSITE" id="PS50067">
    <property type="entry name" value="KINESIN_MOTOR_2"/>
    <property type="match status" value="1"/>
</dbReference>
<dbReference type="STRING" id="74557.A0A1V9Z3W9"/>
<dbReference type="CDD" id="cd22249">
    <property type="entry name" value="UDM1_RNF168_RNF169-like"/>
    <property type="match status" value="1"/>
</dbReference>
<accession>A0A1V9Z3W9</accession>
<dbReference type="SUPFAM" id="SSF52540">
    <property type="entry name" value="P-loop containing nucleoside triphosphate hydrolases"/>
    <property type="match status" value="1"/>
</dbReference>
<dbReference type="GO" id="GO:0008017">
    <property type="term" value="F:microtubule binding"/>
    <property type="evidence" value="ECO:0007669"/>
    <property type="project" value="InterPro"/>
</dbReference>
<gene>
    <name evidence="8" type="ORF">THRCLA_08636</name>
</gene>
<proteinExistence type="inferred from homology"/>
<dbReference type="EMBL" id="JNBS01002309">
    <property type="protein sequence ID" value="OQR92689.1"/>
    <property type="molecule type" value="Genomic_DNA"/>
</dbReference>
<sequence>MDSSIEDDVPAVVTAVRVRPMSEDERKAGCRLIVAMDGKQTIITDPAGLGSPRRSPTKVTLWKQAFNYDYSYWSYDPQDASYASQQCLYKDLGTRVLEDAWKGFNSSLFAYGQTGAGKSFSMMGKAKNSNNHNVATQGLIPRICHGLFEKINCKTIYSGSFLVKMSYVEIYNERVYDLLNRTEKDALKVREHPDKGAYVEHVSNHVVTSYHDIEYLLNEGAKTRRVAATEMNQVSSRSHAILTLSLRRELNHSQRISKICLVDLAGSERSELAQGPRLREAAYINKSLSALGEVIHTLATNVQSTNTSFVQYRNSILTRLLKDSLCGQSKLVMLAAISPCCIHYEETLSTLKYLDRVKIALSTATPPLMECTTKEPESGPIIDPSFTEMTFYCIEVGVTTVGKPHDDDAVPDIVLDGHDILPLHCVFHYEENGQVIIRPALGANIFLNGKDIKNMEACNVPNNSRITFGAHHVFRFDMPHIASINDSGVDWTFAHNELLEALLPIKQASAMRPQLSDSIGIQCNGNDFQPNLSITTSTFSMNEEHNPLTQTTDSEVQCELLLKNKDKLVLHNIDAETLCDQSQINFISAESQCDILPTNTQPTSSLISKEITVVQKPIGVDVGCQISNNAITPVATQCHDIEKIGFGTQASPQCATISIQCSLDSDQRILFSEADKISLERKLAKLKLLLKKKDRQIKALSDRNDISTPTQSVQPVVDSVYDPTFDENLLQLRNNLSAKHNFPPQEVALPKQDDIVWRSTILADIETFVEATPTYDNALDSNLLKLREQLATFLDVVPENVELPTSDGVEWRNSIMFDISTLVDALPQTNQILPTITISSSEPTYKSLLDNYMIECKKQLSLLTESKSSNLANYAKVIAALETRFASLCCALNVKCHHEESVFQQVFNTKVIELRESFEQKLASYQATTLLNSQILNRLENQLQEKLNKLTTEYKEQHDVWSQQLQNFTKDQFESMSRLGAEAAFHDEQARMQIAEWDTKCHRLVSETDIVLSETRAMHLKNLRRLEEKFALNMHEVELKRMQEEENCLRASEALVQKYEATILNRIKEQEKWEAQKQEDLSQLQADHAVAMSYLASQHTDMYSQAREAREIYSMSEED</sequence>
<dbReference type="Proteomes" id="UP000243217">
    <property type="component" value="Unassembled WGS sequence"/>
</dbReference>
<dbReference type="AlphaFoldDB" id="A0A1V9Z3W9"/>
<dbReference type="Pfam" id="PF00498">
    <property type="entry name" value="FHA"/>
    <property type="match status" value="1"/>
</dbReference>
<dbReference type="Gene3D" id="3.40.850.10">
    <property type="entry name" value="Kinesin motor domain"/>
    <property type="match status" value="1"/>
</dbReference>
<keyword evidence="1 5" id="KW-0547">Nucleotide-binding</keyword>
<name>A0A1V9Z3W9_9STRA</name>
<dbReference type="GO" id="GO:0007018">
    <property type="term" value="P:microtubule-based movement"/>
    <property type="evidence" value="ECO:0007669"/>
    <property type="project" value="InterPro"/>
</dbReference>
<dbReference type="InterPro" id="IPR001752">
    <property type="entry name" value="Kinesin_motor_dom"/>
</dbReference>
<dbReference type="SMART" id="SM00240">
    <property type="entry name" value="FHA"/>
    <property type="match status" value="1"/>
</dbReference>
<comment type="similarity">
    <text evidence="5">Belongs to the TRAFAC class myosin-kinesin ATPase superfamily. Kinesin family.</text>
</comment>
<dbReference type="Pfam" id="PF00225">
    <property type="entry name" value="Kinesin"/>
    <property type="match status" value="1"/>
</dbReference>
<keyword evidence="2 5" id="KW-0067">ATP-binding</keyword>
<feature type="coiled-coil region" evidence="6">
    <location>
        <begin position="1032"/>
        <end position="1062"/>
    </location>
</feature>
<dbReference type="GO" id="GO:0003777">
    <property type="term" value="F:microtubule motor activity"/>
    <property type="evidence" value="ECO:0007669"/>
    <property type="project" value="InterPro"/>
</dbReference>
<keyword evidence="3 6" id="KW-0175">Coiled coil</keyword>
<evidence type="ECO:0000256" key="3">
    <source>
        <dbReference type="ARBA" id="ARBA00023054"/>
    </source>
</evidence>
<dbReference type="OrthoDB" id="78973at2759"/>
<dbReference type="GO" id="GO:0005524">
    <property type="term" value="F:ATP binding"/>
    <property type="evidence" value="ECO:0007669"/>
    <property type="project" value="UniProtKB-UniRule"/>
</dbReference>
<evidence type="ECO:0000256" key="6">
    <source>
        <dbReference type="SAM" id="Coils"/>
    </source>
</evidence>
<evidence type="ECO:0000256" key="5">
    <source>
        <dbReference type="PROSITE-ProRule" id="PRU00283"/>
    </source>
</evidence>
<evidence type="ECO:0000256" key="2">
    <source>
        <dbReference type="ARBA" id="ARBA00022840"/>
    </source>
</evidence>
<feature type="coiled-coil region" evidence="6">
    <location>
        <begin position="933"/>
        <end position="960"/>
    </location>
</feature>
<feature type="non-terminal residue" evidence="8">
    <location>
        <position position="1119"/>
    </location>
</feature>
<evidence type="ECO:0000313" key="8">
    <source>
        <dbReference type="EMBL" id="OQR92689.1"/>
    </source>
</evidence>
<protein>
    <submittedName>
        <fullName evidence="8">Kinesin</fullName>
    </submittedName>
</protein>
<dbReference type="PROSITE" id="PS00411">
    <property type="entry name" value="KINESIN_MOTOR_1"/>
    <property type="match status" value="1"/>
</dbReference>
<keyword evidence="4 5" id="KW-0505">Motor protein</keyword>
<dbReference type="InterPro" id="IPR000253">
    <property type="entry name" value="FHA_dom"/>
</dbReference>
<dbReference type="PRINTS" id="PR00380">
    <property type="entry name" value="KINESINHEAVY"/>
</dbReference>
<dbReference type="SUPFAM" id="SSF49879">
    <property type="entry name" value="SMAD/FHA domain"/>
    <property type="match status" value="1"/>
</dbReference>